<evidence type="ECO:0000256" key="3">
    <source>
        <dbReference type="ARBA" id="ARBA00022833"/>
    </source>
</evidence>
<dbReference type="Gene3D" id="3.30.160.60">
    <property type="entry name" value="Classic Zinc Finger"/>
    <property type="match status" value="1"/>
</dbReference>
<dbReference type="InterPro" id="IPR008598">
    <property type="entry name" value="Di19_Zn-bd"/>
</dbReference>
<keyword evidence="7" id="KW-1185">Reference proteome</keyword>
<dbReference type="GO" id="GO:0006511">
    <property type="term" value="P:ubiquitin-dependent protein catabolic process"/>
    <property type="evidence" value="ECO:0007669"/>
    <property type="project" value="TreeGrafter"/>
</dbReference>
<dbReference type="PANTHER" id="PTHR46016">
    <property type="entry name" value="ZINC FINGER, RING/FYVE/PHD-TYPE"/>
    <property type="match status" value="1"/>
</dbReference>
<dbReference type="PANTHER" id="PTHR46016:SF1">
    <property type="entry name" value="RING-TYPE DOMAIN-CONTAINING PROTEIN"/>
    <property type="match status" value="1"/>
</dbReference>
<organism evidence="6 7">
    <name type="scientific">Geodia barretti</name>
    <name type="common">Barrett's horny sponge</name>
    <dbReference type="NCBI Taxonomy" id="519541"/>
    <lineage>
        <taxon>Eukaryota</taxon>
        <taxon>Metazoa</taxon>
        <taxon>Porifera</taxon>
        <taxon>Demospongiae</taxon>
        <taxon>Heteroscleromorpha</taxon>
        <taxon>Tetractinellida</taxon>
        <taxon>Astrophorina</taxon>
        <taxon>Geodiidae</taxon>
        <taxon>Geodia</taxon>
    </lineage>
</organism>
<dbReference type="PROSITE" id="PS50089">
    <property type="entry name" value="ZF_RING_2"/>
    <property type="match status" value="1"/>
</dbReference>
<accession>A0AA35TTI2</accession>
<name>A0AA35TTI2_GEOBA</name>
<protein>
    <submittedName>
        <fullName evidence="6">E3 ubiquitin-protein ligase RNF166</fullName>
    </submittedName>
</protein>
<evidence type="ECO:0000256" key="4">
    <source>
        <dbReference type="PROSITE-ProRule" id="PRU00175"/>
    </source>
</evidence>
<dbReference type="GO" id="GO:0061630">
    <property type="term" value="F:ubiquitin protein ligase activity"/>
    <property type="evidence" value="ECO:0007669"/>
    <property type="project" value="TreeGrafter"/>
</dbReference>
<dbReference type="InterPro" id="IPR051438">
    <property type="entry name" value="RNF_E3_ubiq-protein_ligase"/>
</dbReference>
<evidence type="ECO:0000256" key="1">
    <source>
        <dbReference type="ARBA" id="ARBA00022723"/>
    </source>
</evidence>
<dbReference type="InterPro" id="IPR003903">
    <property type="entry name" value="UIM_dom"/>
</dbReference>
<evidence type="ECO:0000259" key="5">
    <source>
        <dbReference type="PROSITE" id="PS50089"/>
    </source>
</evidence>
<keyword evidence="1" id="KW-0479">Metal-binding</keyword>
<dbReference type="Pfam" id="PF05605">
    <property type="entry name" value="zf-Di19"/>
    <property type="match status" value="1"/>
</dbReference>
<proteinExistence type="predicted"/>
<comment type="caution">
    <text evidence="6">The sequence shown here is derived from an EMBL/GenBank/DDBJ whole genome shotgun (WGS) entry which is preliminary data.</text>
</comment>
<feature type="domain" description="RING-type" evidence="5">
    <location>
        <begin position="13"/>
        <end position="55"/>
    </location>
</feature>
<evidence type="ECO:0000256" key="2">
    <source>
        <dbReference type="ARBA" id="ARBA00022771"/>
    </source>
</evidence>
<dbReference type="SMART" id="SM00184">
    <property type="entry name" value="RING"/>
    <property type="match status" value="1"/>
</dbReference>
<dbReference type="Pfam" id="PF00097">
    <property type="entry name" value="zf-C3HC4"/>
    <property type="match status" value="1"/>
</dbReference>
<dbReference type="Gene3D" id="3.30.40.10">
    <property type="entry name" value="Zinc/RING finger domain, C3HC4 (zinc finger)"/>
    <property type="match status" value="1"/>
</dbReference>
<gene>
    <name evidence="6" type="ORF">GBAR_LOCUS28895</name>
</gene>
<dbReference type="PROSITE" id="PS50330">
    <property type="entry name" value="UIM"/>
    <property type="match status" value="1"/>
</dbReference>
<dbReference type="GO" id="GO:0008270">
    <property type="term" value="F:zinc ion binding"/>
    <property type="evidence" value="ECO:0007669"/>
    <property type="project" value="UniProtKB-KW"/>
</dbReference>
<dbReference type="InterPro" id="IPR013083">
    <property type="entry name" value="Znf_RING/FYVE/PHD"/>
</dbReference>
<dbReference type="Proteomes" id="UP001174909">
    <property type="component" value="Unassembled WGS sequence"/>
</dbReference>
<evidence type="ECO:0000313" key="6">
    <source>
        <dbReference type="EMBL" id="CAI8052806.1"/>
    </source>
</evidence>
<dbReference type="PROSITE" id="PS00518">
    <property type="entry name" value="ZF_RING_1"/>
    <property type="match status" value="1"/>
</dbReference>
<dbReference type="SUPFAM" id="SSF57850">
    <property type="entry name" value="RING/U-box"/>
    <property type="match status" value="1"/>
</dbReference>
<dbReference type="GO" id="GO:0000209">
    <property type="term" value="P:protein polyubiquitination"/>
    <property type="evidence" value="ECO:0007669"/>
    <property type="project" value="TreeGrafter"/>
</dbReference>
<dbReference type="InterPro" id="IPR017907">
    <property type="entry name" value="Znf_RING_CS"/>
</dbReference>
<dbReference type="EMBL" id="CASHTH010004040">
    <property type="protein sequence ID" value="CAI8052806.1"/>
    <property type="molecule type" value="Genomic_DNA"/>
</dbReference>
<dbReference type="AlphaFoldDB" id="A0AA35TTI2"/>
<reference evidence="6" key="1">
    <citation type="submission" date="2023-03" db="EMBL/GenBank/DDBJ databases">
        <authorList>
            <person name="Steffen K."/>
            <person name="Cardenas P."/>
        </authorList>
    </citation>
    <scope>NUCLEOTIDE SEQUENCE</scope>
</reference>
<sequence>MADSVVVEEKYMCPICREVLKKPTSTRECLHRFCEGCLRQMRPSDDGNHYCPLCRGPFQMLATFHDVQIEGEMGTVYFTCPGCKHKLPLLMYNGHQSACKKLSRSAAVPLLDPVAPTSQETPVALNRSTFKCPLCDLDNLDCEGLREHVNQAHANSTAPVVCPVCASMPWGNPEQRSGNFVAHINLRHQFEYETFVDYSKDEDAILQEAIRESLNDF</sequence>
<dbReference type="InterPro" id="IPR001841">
    <property type="entry name" value="Znf_RING"/>
</dbReference>
<keyword evidence="2 4" id="KW-0863">Zinc-finger</keyword>
<dbReference type="InterPro" id="IPR018957">
    <property type="entry name" value="Znf_C3HC4_RING-type"/>
</dbReference>
<keyword evidence="3" id="KW-0862">Zinc</keyword>
<evidence type="ECO:0000313" key="7">
    <source>
        <dbReference type="Proteomes" id="UP001174909"/>
    </source>
</evidence>